<gene>
    <name evidence="3" type="primary">BnaCnng22630D</name>
    <name evidence="2" type="ORF">DARMORV10_C09P14230.1</name>
    <name evidence="3" type="ORF">GSBRNA2T00007344001</name>
</gene>
<accession>A0A078IU97</accession>
<organism evidence="3 4">
    <name type="scientific">Brassica napus</name>
    <name type="common">Rape</name>
    <dbReference type="NCBI Taxonomy" id="3708"/>
    <lineage>
        <taxon>Eukaryota</taxon>
        <taxon>Viridiplantae</taxon>
        <taxon>Streptophyta</taxon>
        <taxon>Embryophyta</taxon>
        <taxon>Tracheophyta</taxon>
        <taxon>Spermatophyta</taxon>
        <taxon>Magnoliopsida</taxon>
        <taxon>eudicotyledons</taxon>
        <taxon>Gunneridae</taxon>
        <taxon>Pentapetalae</taxon>
        <taxon>rosids</taxon>
        <taxon>malvids</taxon>
        <taxon>Brassicales</taxon>
        <taxon>Brassicaceae</taxon>
        <taxon>Brassiceae</taxon>
        <taxon>Brassica</taxon>
    </lineage>
</organism>
<dbReference type="AlphaFoldDB" id="A0A078IU97"/>
<keyword evidence="4" id="KW-1185">Reference proteome</keyword>
<reference evidence="3 4" key="1">
    <citation type="journal article" date="2014" name="Science">
        <title>Plant genetics. Early allopolyploid evolution in the post-Neolithic Brassica napus oilseed genome.</title>
        <authorList>
            <person name="Chalhoub B."/>
            <person name="Denoeud F."/>
            <person name="Liu S."/>
            <person name="Parkin I.A."/>
            <person name="Tang H."/>
            <person name="Wang X."/>
            <person name="Chiquet J."/>
            <person name="Belcram H."/>
            <person name="Tong C."/>
            <person name="Samans B."/>
            <person name="Correa M."/>
            <person name="Da Silva C."/>
            <person name="Just J."/>
            <person name="Falentin C."/>
            <person name="Koh C.S."/>
            <person name="Le Clainche I."/>
            <person name="Bernard M."/>
            <person name="Bento P."/>
            <person name="Noel B."/>
            <person name="Labadie K."/>
            <person name="Alberti A."/>
            <person name="Charles M."/>
            <person name="Arnaud D."/>
            <person name="Guo H."/>
            <person name="Daviaud C."/>
            <person name="Alamery S."/>
            <person name="Jabbari K."/>
            <person name="Zhao M."/>
            <person name="Edger P.P."/>
            <person name="Chelaifa H."/>
            <person name="Tack D."/>
            <person name="Lassalle G."/>
            <person name="Mestiri I."/>
            <person name="Schnel N."/>
            <person name="Le Paslier M.C."/>
            <person name="Fan G."/>
            <person name="Renault V."/>
            <person name="Bayer P.E."/>
            <person name="Golicz A.A."/>
            <person name="Manoli S."/>
            <person name="Lee T.H."/>
            <person name="Thi V.H."/>
            <person name="Chalabi S."/>
            <person name="Hu Q."/>
            <person name="Fan C."/>
            <person name="Tollenaere R."/>
            <person name="Lu Y."/>
            <person name="Battail C."/>
            <person name="Shen J."/>
            <person name="Sidebottom C.H."/>
            <person name="Wang X."/>
            <person name="Canaguier A."/>
            <person name="Chauveau A."/>
            <person name="Berard A."/>
            <person name="Deniot G."/>
            <person name="Guan M."/>
            <person name="Liu Z."/>
            <person name="Sun F."/>
            <person name="Lim Y.P."/>
            <person name="Lyons E."/>
            <person name="Town C.D."/>
            <person name="Bancroft I."/>
            <person name="Wang X."/>
            <person name="Meng J."/>
            <person name="Ma J."/>
            <person name="Pires J.C."/>
            <person name="King G.J."/>
            <person name="Brunel D."/>
            <person name="Delourme R."/>
            <person name="Renard M."/>
            <person name="Aury J.M."/>
            <person name="Adams K.L."/>
            <person name="Batley J."/>
            <person name="Snowdon R.J."/>
            <person name="Tost J."/>
            <person name="Edwards D."/>
            <person name="Zhou Y."/>
            <person name="Hua W."/>
            <person name="Sharpe A.G."/>
            <person name="Paterson A.H."/>
            <person name="Guan C."/>
            <person name="Wincker P."/>
        </authorList>
    </citation>
    <scope>NUCLEOTIDE SEQUENCE [LARGE SCALE GENOMIC DNA]</scope>
    <source>
        <strain evidence="4">cv. Darmor-bzh</strain>
    </source>
</reference>
<feature type="transmembrane region" description="Helical" evidence="1">
    <location>
        <begin position="31"/>
        <end position="51"/>
    </location>
</feature>
<dbReference type="Proteomes" id="UP000028999">
    <property type="component" value="Unassembled WGS sequence"/>
</dbReference>
<keyword evidence="1" id="KW-1133">Transmembrane helix</keyword>
<sequence>MEKNVEDLKILAEQWFHQGVEFAQHIPKNQLYAAVGAMLLTTIFLFSLRLFSRTKSNTVLLSRLSGSGKTGLFYQVSVYRFVYQKHPLSIFGITKSKQL</sequence>
<proteinExistence type="predicted"/>
<reference evidence="2" key="3">
    <citation type="submission" date="2021-01" db="EMBL/GenBank/DDBJ databases">
        <authorList>
            <consortium name="Genoscope - CEA"/>
            <person name="William W."/>
        </authorList>
    </citation>
    <scope>NUCLEOTIDE SEQUENCE</scope>
</reference>
<dbReference type="EMBL" id="HG994373">
    <property type="protein sequence ID" value="CAF1718525.1"/>
    <property type="molecule type" value="Genomic_DNA"/>
</dbReference>
<dbReference type="STRING" id="3708.A0A078IU97"/>
<keyword evidence="1" id="KW-0812">Transmembrane</keyword>
<evidence type="ECO:0000313" key="2">
    <source>
        <dbReference type="EMBL" id="CAF1718525.1"/>
    </source>
</evidence>
<evidence type="ECO:0000256" key="1">
    <source>
        <dbReference type="SAM" id="Phobius"/>
    </source>
</evidence>
<dbReference type="Gramene" id="CDY52578">
    <property type="protein sequence ID" value="CDY52578"/>
    <property type="gene ID" value="GSBRNA2T00007344001"/>
</dbReference>
<dbReference type="EMBL" id="LK033105">
    <property type="protein sequence ID" value="CDY52578.1"/>
    <property type="molecule type" value="Genomic_DNA"/>
</dbReference>
<dbReference type="Proteomes" id="UP001295469">
    <property type="component" value="Chromosome C09"/>
</dbReference>
<evidence type="ECO:0000313" key="3">
    <source>
        <dbReference type="EMBL" id="CDY52578.1"/>
    </source>
</evidence>
<protein>
    <submittedName>
        <fullName evidence="2">(rape) hypothetical protein</fullName>
    </submittedName>
    <submittedName>
        <fullName evidence="3">BnaCnng22630D protein</fullName>
    </submittedName>
</protein>
<evidence type="ECO:0000313" key="4">
    <source>
        <dbReference type="Proteomes" id="UP000028999"/>
    </source>
</evidence>
<dbReference type="PaxDb" id="3708-A0A078IU97"/>
<reference evidence="3" key="2">
    <citation type="submission" date="2014-06" db="EMBL/GenBank/DDBJ databases">
        <authorList>
            <person name="Genoscope - CEA"/>
        </authorList>
    </citation>
    <scope>NUCLEOTIDE SEQUENCE</scope>
</reference>
<name>A0A078IU97_BRANA</name>
<keyword evidence="1" id="KW-0472">Membrane</keyword>